<dbReference type="InterPro" id="IPR018951">
    <property type="entry name" value="Fumarase_C_C"/>
</dbReference>
<comment type="function">
    <text evidence="27">Flavoprotein (FP) subunit of succinate dehydrogenase (SDH) that is involved in complex II of the mitochondrial electron transport chain and is responsible for transferring electrons from succinate to ubiquinone (coenzyme Q).</text>
</comment>
<keyword evidence="14 27" id="KW-0560">Oxidoreductase</keyword>
<feature type="binding site" evidence="24">
    <location>
        <position position="403"/>
    </location>
    <ligand>
        <name>substrate</name>
    </ligand>
</feature>
<evidence type="ECO:0000256" key="24">
    <source>
        <dbReference type="PIRSR" id="PIRSR611281-2"/>
    </source>
</evidence>
<dbReference type="Pfam" id="PF00206">
    <property type="entry name" value="Lyase_1"/>
    <property type="match status" value="1"/>
</dbReference>
<dbReference type="AlphaFoldDB" id="A0A151PHK6"/>
<comment type="catalytic activity">
    <reaction evidence="27">
        <text>a quinone + succinate = fumarate + a quinol</text>
        <dbReference type="Rhea" id="RHEA:40523"/>
        <dbReference type="ChEBI" id="CHEBI:24646"/>
        <dbReference type="ChEBI" id="CHEBI:29806"/>
        <dbReference type="ChEBI" id="CHEBI:30031"/>
        <dbReference type="ChEBI" id="CHEBI:132124"/>
        <dbReference type="EC" id="1.3.5.1"/>
    </reaction>
</comment>
<evidence type="ECO:0000259" key="31">
    <source>
        <dbReference type="Pfam" id="PF10415"/>
    </source>
</evidence>
<feature type="binding site" evidence="25">
    <location>
        <begin position="64"/>
        <end position="69"/>
    </location>
    <ligand>
        <name>FAD</name>
        <dbReference type="ChEBI" id="CHEBI:57692"/>
    </ligand>
</feature>
<dbReference type="InterPro" id="IPR015939">
    <property type="entry name" value="Fum_Rdtase/Succ_DH_flav-like_C"/>
</dbReference>
<dbReference type="InterPro" id="IPR011281">
    <property type="entry name" value="Succ_DH_flav_su_fwd"/>
</dbReference>
<dbReference type="GO" id="GO:0005743">
    <property type="term" value="C:mitochondrial inner membrane"/>
    <property type="evidence" value="ECO:0007669"/>
    <property type="project" value="UniProtKB-SubCell"/>
</dbReference>
<dbReference type="HAMAP" id="MF_00743">
    <property type="entry name" value="FumaraseC"/>
    <property type="match status" value="1"/>
</dbReference>
<organism evidence="32 33">
    <name type="scientific">Alligator mississippiensis</name>
    <name type="common">American alligator</name>
    <dbReference type="NCBI Taxonomy" id="8496"/>
    <lineage>
        <taxon>Eukaryota</taxon>
        <taxon>Metazoa</taxon>
        <taxon>Chordata</taxon>
        <taxon>Craniata</taxon>
        <taxon>Vertebrata</taxon>
        <taxon>Euteleostomi</taxon>
        <taxon>Archelosauria</taxon>
        <taxon>Archosauria</taxon>
        <taxon>Crocodylia</taxon>
        <taxon>Alligatoridae</taxon>
        <taxon>Alligatorinae</taxon>
        <taxon>Alligator</taxon>
    </lineage>
</organism>
<evidence type="ECO:0000256" key="1">
    <source>
        <dbReference type="ARBA" id="ARBA00003146"/>
    </source>
</evidence>
<comment type="catalytic activity">
    <reaction evidence="20">
        <text>(R)-malate + a quinone = enol-oxaloacetate + a quinol</text>
        <dbReference type="Rhea" id="RHEA:79827"/>
        <dbReference type="ChEBI" id="CHEBI:15588"/>
        <dbReference type="ChEBI" id="CHEBI:17479"/>
        <dbReference type="ChEBI" id="CHEBI:24646"/>
        <dbReference type="ChEBI" id="CHEBI:132124"/>
    </reaction>
    <physiologicalReaction direction="left-to-right" evidence="20">
        <dbReference type="Rhea" id="RHEA:79828"/>
    </physiologicalReaction>
</comment>
<evidence type="ECO:0000256" key="19">
    <source>
        <dbReference type="ARBA" id="ARBA00024594"/>
    </source>
</evidence>
<dbReference type="GO" id="GO:0006121">
    <property type="term" value="P:mitochondrial electron transport, succinate to ubiquinone"/>
    <property type="evidence" value="ECO:0007669"/>
    <property type="project" value="TreeGrafter"/>
</dbReference>
<dbReference type="EC" id="1.3.5.1" evidence="27"/>
<dbReference type="InterPro" id="IPR000362">
    <property type="entry name" value="Fumarate_lyase_fam"/>
</dbReference>
<dbReference type="FunFam" id="1.10.40.30:FF:000002">
    <property type="entry name" value="Fumarate hydratase class II"/>
    <property type="match status" value="1"/>
</dbReference>
<dbReference type="InterPro" id="IPR024083">
    <property type="entry name" value="Fumarase/histidase_N"/>
</dbReference>
<dbReference type="FunFam" id="1.20.58.100:FF:000001">
    <property type="entry name" value="Succinate dehydrogenase flavoprotein subunit (SdhA)"/>
    <property type="match status" value="1"/>
</dbReference>
<dbReference type="Proteomes" id="UP000050525">
    <property type="component" value="Unassembled WGS sequence"/>
</dbReference>
<feature type="modified residue" description="Tele-8alpha-FAD histidine" evidence="26">
    <location>
        <position position="95"/>
    </location>
</feature>
<evidence type="ECO:0000256" key="5">
    <source>
        <dbReference type="ARBA" id="ARBA00008040"/>
    </source>
</evidence>
<dbReference type="GO" id="GO:0009055">
    <property type="term" value="F:electron transfer activity"/>
    <property type="evidence" value="ECO:0007669"/>
    <property type="project" value="TreeGrafter"/>
</dbReference>
<comment type="pathway">
    <text evidence="4">Carbohydrate metabolism; tricarboxylic acid cycle; (S)-malate from fumarate: step 1/1.</text>
</comment>
<evidence type="ECO:0000313" key="33">
    <source>
        <dbReference type="Proteomes" id="UP000050525"/>
    </source>
</evidence>
<feature type="binding site" evidence="24">
    <location>
        <position position="304"/>
    </location>
    <ligand>
        <name>substrate</name>
    </ligand>
</feature>
<dbReference type="InterPro" id="IPR022761">
    <property type="entry name" value="Fumarate_lyase_N"/>
</dbReference>
<evidence type="ECO:0000256" key="12">
    <source>
        <dbReference type="ARBA" id="ARBA00022946"/>
    </source>
</evidence>
<dbReference type="InterPro" id="IPR003952">
    <property type="entry name" value="FRD_SDH_FAD_BS"/>
</dbReference>
<evidence type="ECO:0000256" key="21">
    <source>
        <dbReference type="ARBA" id="ARBA00047755"/>
    </source>
</evidence>
<name>A0A151PHK6_ALLMI</name>
<evidence type="ECO:0000256" key="6">
    <source>
        <dbReference type="ARBA" id="ARBA00009084"/>
    </source>
</evidence>
<comment type="catalytic activity">
    <reaction evidence="19">
        <text>(S)-malate = fumarate + H2O</text>
        <dbReference type="Rhea" id="RHEA:12460"/>
        <dbReference type="ChEBI" id="CHEBI:15377"/>
        <dbReference type="ChEBI" id="CHEBI:15589"/>
        <dbReference type="ChEBI" id="CHEBI:29806"/>
        <dbReference type="EC" id="4.2.1.2"/>
    </reaction>
    <physiologicalReaction direction="left-to-right" evidence="19">
        <dbReference type="Rhea" id="RHEA:12461"/>
    </physiologicalReaction>
</comment>
<dbReference type="Gene3D" id="1.20.58.100">
    <property type="entry name" value="Fumarate reductase/succinate dehydrogenase flavoprotein-like, C-terminal domain"/>
    <property type="match status" value="1"/>
</dbReference>
<dbReference type="GO" id="GO:0004333">
    <property type="term" value="F:fumarate hydratase activity"/>
    <property type="evidence" value="ECO:0007669"/>
    <property type="project" value="UniProtKB-EC"/>
</dbReference>
<evidence type="ECO:0000256" key="25">
    <source>
        <dbReference type="PIRSR" id="PIRSR611281-3"/>
    </source>
</evidence>
<dbReference type="Pfam" id="PF10415">
    <property type="entry name" value="FumaraseC_C"/>
    <property type="match status" value="1"/>
</dbReference>
<dbReference type="Pfam" id="PF02910">
    <property type="entry name" value="Succ_DH_flav_C"/>
    <property type="match status" value="1"/>
</dbReference>
<evidence type="ECO:0000256" key="10">
    <source>
        <dbReference type="ARBA" id="ARBA00022792"/>
    </source>
</evidence>
<feature type="domain" description="FAD-dependent oxidoreductase 2 FAD-binding" evidence="29">
    <location>
        <begin position="59"/>
        <end position="453"/>
    </location>
</feature>
<dbReference type="UniPathway" id="UPA00223">
    <property type="reaction ID" value="UER01006"/>
</dbReference>
<comment type="cofactor">
    <cofactor evidence="25">
        <name>FAD</name>
        <dbReference type="ChEBI" id="CHEBI:57692"/>
    </cofactor>
    <text evidence="25">Flavinylated by SdhE, about 5% flavinylation occurs in the absence of SdhE.</text>
</comment>
<feature type="binding site" evidence="24">
    <location>
        <position position="447"/>
    </location>
    <ligand>
        <name>substrate</name>
    </ligand>
</feature>
<dbReference type="InterPro" id="IPR020557">
    <property type="entry name" value="Fumarate_lyase_CS"/>
</dbReference>
<evidence type="ECO:0000256" key="18">
    <source>
        <dbReference type="ARBA" id="ARBA00024453"/>
    </source>
</evidence>
<evidence type="ECO:0000256" key="27">
    <source>
        <dbReference type="RuleBase" id="RU362051"/>
    </source>
</evidence>
<keyword evidence="8 27" id="KW-0816">Tricarboxylic acid cycle</keyword>
<dbReference type="Gene3D" id="3.90.700.10">
    <property type="entry name" value="Succinate dehydrogenase/fumarate reductase flavoprotein, catalytic domain"/>
    <property type="match status" value="1"/>
</dbReference>
<evidence type="ECO:0000259" key="30">
    <source>
        <dbReference type="Pfam" id="PF02910"/>
    </source>
</evidence>
<evidence type="ECO:0000256" key="13">
    <source>
        <dbReference type="ARBA" id="ARBA00022982"/>
    </source>
</evidence>
<dbReference type="EMBL" id="AKHW03000190">
    <property type="protein sequence ID" value="KYO48483.1"/>
    <property type="molecule type" value="Genomic_DNA"/>
</dbReference>
<feature type="binding site" evidence="25">
    <location>
        <position position="271"/>
    </location>
    <ligand>
        <name>FAD</name>
        <dbReference type="ChEBI" id="CHEBI:57692"/>
    </ligand>
</feature>
<evidence type="ECO:0000256" key="4">
    <source>
        <dbReference type="ARBA" id="ARBA00004859"/>
    </source>
</evidence>
<dbReference type="FunFam" id="1.20.200.10:FF:000001">
    <property type="entry name" value="Fumarate hydratase, mitochondrial"/>
    <property type="match status" value="1"/>
</dbReference>
<dbReference type="PROSITE" id="PS00163">
    <property type="entry name" value="FUMARATE_LYASES"/>
    <property type="match status" value="1"/>
</dbReference>
<dbReference type="FunFam" id="1.10.275.10:FF:000001">
    <property type="entry name" value="Fumarate hydratase, mitochondrial"/>
    <property type="match status" value="1"/>
</dbReference>
<dbReference type="NCBIfam" id="TIGR00979">
    <property type="entry name" value="fumC_II"/>
    <property type="match status" value="1"/>
</dbReference>
<gene>
    <name evidence="32" type="primary">FH</name>
    <name evidence="32" type="ORF">Y1Q_0022672</name>
</gene>
<dbReference type="InterPro" id="IPR005677">
    <property type="entry name" value="Fum_hydII"/>
</dbReference>
<keyword evidence="7 27" id="KW-0813">Transport</keyword>
<dbReference type="STRING" id="8496.A0A151PHK6"/>
<protein>
    <recommendedName>
        <fullName evidence="27">Succinate dehydrogenase [ubiquinone] flavoprotein subunit, mitochondrial</fullName>
        <ecNumber evidence="27">1.3.5.1</ecNumber>
    </recommendedName>
</protein>
<feature type="domain" description="Fumarase C C-terminal" evidence="31">
    <location>
        <begin position="1110"/>
        <end position="1162"/>
    </location>
</feature>
<dbReference type="PRINTS" id="PR00149">
    <property type="entry name" value="FUMRATELYASE"/>
</dbReference>
<dbReference type="PANTHER" id="PTHR11632:SF51">
    <property type="entry name" value="SUCCINATE DEHYDROGENASE [UBIQUINONE] FLAVOPROTEIN SUBUNIT, MITOCHONDRIAL"/>
    <property type="match status" value="1"/>
</dbReference>
<dbReference type="Gene3D" id="1.10.275.10">
    <property type="entry name" value="Fumarase/aspartase (N-terminal domain)"/>
    <property type="match status" value="1"/>
</dbReference>
<feature type="active site" description="Proton acceptor" evidence="23">
    <location>
        <position position="336"/>
    </location>
</feature>
<evidence type="ECO:0000256" key="11">
    <source>
        <dbReference type="ARBA" id="ARBA00022827"/>
    </source>
</evidence>
<evidence type="ECO:0000256" key="15">
    <source>
        <dbReference type="ARBA" id="ARBA00023128"/>
    </source>
</evidence>
<dbReference type="PANTHER" id="PTHR11632">
    <property type="entry name" value="SUCCINATE DEHYDROGENASE 2 FLAVOPROTEIN SUBUNIT"/>
    <property type="match status" value="1"/>
</dbReference>
<dbReference type="NCBIfam" id="NF008909">
    <property type="entry name" value="PRK12273.1"/>
    <property type="match status" value="1"/>
</dbReference>
<comment type="catalytic activity">
    <reaction evidence="22">
        <text>(S)-malate + a quinone = enol-oxaloacetate + a quinol</text>
        <dbReference type="Rhea" id="RHEA:79831"/>
        <dbReference type="ChEBI" id="CHEBI:15589"/>
        <dbReference type="ChEBI" id="CHEBI:17479"/>
        <dbReference type="ChEBI" id="CHEBI:24646"/>
        <dbReference type="ChEBI" id="CHEBI:132124"/>
    </reaction>
    <physiologicalReaction direction="left-to-right" evidence="22">
        <dbReference type="Rhea" id="RHEA:79832"/>
    </physiologicalReaction>
</comment>
<keyword evidence="10" id="KW-0999">Mitochondrion inner membrane</keyword>
<comment type="catalytic activity">
    <reaction evidence="18">
        <text>(S)-malate = fumarate + H2O</text>
        <dbReference type="Rhea" id="RHEA:12460"/>
        <dbReference type="ChEBI" id="CHEBI:15377"/>
        <dbReference type="ChEBI" id="CHEBI:15589"/>
        <dbReference type="ChEBI" id="CHEBI:29806"/>
        <dbReference type="EC" id="4.2.1.2"/>
    </reaction>
    <physiologicalReaction direction="right-to-left" evidence="18">
        <dbReference type="Rhea" id="RHEA:12462"/>
    </physiologicalReaction>
</comment>
<evidence type="ECO:0000256" key="2">
    <source>
        <dbReference type="ARBA" id="ARBA00004443"/>
    </source>
</evidence>
<keyword evidence="13 27" id="KW-0249">Electron transport</keyword>
<comment type="function">
    <text evidence="1">Catalyzes the hydration of fumarate to L-malate in the tricarboxylic acid (TCA) cycle to facilitate a transition step in the production of energy in the form of NADH.</text>
</comment>
<evidence type="ECO:0000256" key="14">
    <source>
        <dbReference type="ARBA" id="ARBA00023002"/>
    </source>
</evidence>
<dbReference type="GO" id="GO:0006099">
    <property type="term" value="P:tricarboxylic acid cycle"/>
    <property type="evidence" value="ECO:0007669"/>
    <property type="project" value="UniProtKB-UniPathway"/>
</dbReference>
<dbReference type="InterPro" id="IPR014006">
    <property type="entry name" value="Succ_Dhase_FrdA_Gneg"/>
</dbReference>
<dbReference type="InterPro" id="IPR008948">
    <property type="entry name" value="L-Aspartase-like"/>
</dbReference>
<comment type="similarity">
    <text evidence="5 27">Belongs to the FAD-dependent oxidoreductase 2 family. FRD/SDH subfamily.</text>
</comment>
<reference evidence="32 33" key="1">
    <citation type="journal article" date="2012" name="Genome Biol.">
        <title>Sequencing three crocodilian genomes to illuminate the evolution of archosaurs and amniotes.</title>
        <authorList>
            <person name="St John J.A."/>
            <person name="Braun E.L."/>
            <person name="Isberg S.R."/>
            <person name="Miles L.G."/>
            <person name="Chong A.Y."/>
            <person name="Gongora J."/>
            <person name="Dalzell P."/>
            <person name="Moran C."/>
            <person name="Bed'hom B."/>
            <person name="Abzhanov A."/>
            <person name="Burgess S.C."/>
            <person name="Cooksey A.M."/>
            <person name="Castoe T.A."/>
            <person name="Crawford N.G."/>
            <person name="Densmore L.D."/>
            <person name="Drew J.C."/>
            <person name="Edwards S.V."/>
            <person name="Faircloth B.C."/>
            <person name="Fujita M.K."/>
            <person name="Greenwold M.J."/>
            <person name="Hoffmann F.G."/>
            <person name="Howard J.M."/>
            <person name="Iguchi T."/>
            <person name="Janes D.E."/>
            <person name="Khan S.Y."/>
            <person name="Kohno S."/>
            <person name="de Koning A.J."/>
            <person name="Lance S.L."/>
            <person name="McCarthy F.M."/>
            <person name="McCormack J.E."/>
            <person name="Merchant M.E."/>
            <person name="Peterson D.G."/>
            <person name="Pollock D.D."/>
            <person name="Pourmand N."/>
            <person name="Raney B.J."/>
            <person name="Roessler K.A."/>
            <person name="Sanford J.R."/>
            <person name="Sawyer R.H."/>
            <person name="Schmidt C.J."/>
            <person name="Triplett E.W."/>
            <person name="Tuberville T.D."/>
            <person name="Venegas-Anaya M."/>
            <person name="Howard J.T."/>
            <person name="Jarvis E.D."/>
            <person name="Guillette L.J.Jr."/>
            <person name="Glenn T.C."/>
            <person name="Green R.E."/>
            <person name="Ray D.A."/>
        </authorList>
    </citation>
    <scope>NUCLEOTIDE SEQUENCE [LARGE SCALE GENOMIC DNA]</scope>
    <source>
        <strain evidence="32">KSC_2009_1</strain>
    </source>
</reference>
<dbReference type="PROSITE" id="PS00504">
    <property type="entry name" value="FRD_SDH_FAD_BINDING"/>
    <property type="match status" value="1"/>
</dbReference>
<feature type="binding site" evidence="25">
    <location>
        <begin position="452"/>
        <end position="453"/>
    </location>
    <ligand>
        <name>FAD</name>
        <dbReference type="ChEBI" id="CHEBI:57692"/>
    </ligand>
</feature>
<evidence type="ECO:0000256" key="7">
    <source>
        <dbReference type="ARBA" id="ARBA00022448"/>
    </source>
</evidence>
<dbReference type="GO" id="GO:0050660">
    <property type="term" value="F:flavin adenine dinucleotide binding"/>
    <property type="evidence" value="ECO:0007669"/>
    <property type="project" value="InterPro"/>
</dbReference>
<comment type="pathway">
    <text evidence="3 27">Carbohydrate metabolism; tricarboxylic acid cycle; fumarate from succinate (eukaryal route): step 1/1.</text>
</comment>
<dbReference type="Gene3D" id="1.10.40.30">
    <property type="entry name" value="Fumarase/aspartase (C-terminal domain)"/>
    <property type="match status" value="1"/>
</dbReference>
<dbReference type="InterPro" id="IPR003953">
    <property type="entry name" value="FAD-dep_OxRdtase_2_FAD-bd"/>
</dbReference>
<proteinExistence type="inferred from homology"/>
<sequence>MAVAASRGVARCWLRAQCPVTCQPLKRNFYFTIYGKKTSSAKVSESISTQYPVVDHKFDAVVVGAGGAGLRAAFGLSEAGFNTACVTKLFPTRSHTVAAQGGINAALGNMEEDNWRWHFYDTVKGSDWLGDQDAIHYMTEQAPAAVIELENYGMPFSRTEEGKIYQRAFGGQSLQFGKGGQAHRCCCVADRTGHSLLHTLYGRSLRYDTSYFVEYFALDLLMENGECCGVIALCMEDGSIHRFRAKNTVIATGGYGRTYFSCTSAHTSTGDGTAMVTRAGLPCQDLEFVQFHPTGIYGAGCLITEGCRGEGGILINSEGERFMERYAPVAKDLASRDVVSRSMTIEIREGRGCGPEKDYVYLQLHHLPPQQLATRLPGISETAMIFAGVDVTKEPIPVLPTVHYNMGGIPTNYKGQVITHVNGQDKVVPGLYACGEAASASVHGANRLGANSLLDLVVFGRACALTIAETCKPGKPVPSIKPNAGEESVANLDKLRFANGSLRTSELRLNMQKTMQTHAAVFRTGSVLQEGCEKLSGIYHDLDKLKTFDRGIVWNTDLVETLELQNLMLCALQTIYGAEARKESRGAHAREDYKVRVDEYDYSKPIQGQQKKTFEQHWRKHTLSYVDIKTGKVTLEYRPHARWEVSAWSDCGPDGDSDPVPRAGAATTIWPRRTGWEQYNLSLDLQGRKGASPGLHGEKASQDTFRIEYDTFGELKVPNDKYYGAQTVRSTMNFKIGGASERMPVQVIRAFGILKRAAAEVNQDYGLDEKIVNAIMKAADEVAEGKLNDHFPLVVWQTGSGTQTNMNVNEVISNRAIEIMGGKLGSKTPVHPNDHVNKSQSSNDTFPTAMHIAAAQEVNEVLLPGLQKLQDALEAKSKAFSQIIKIGRTHTQDAVPLTLGQEFSGYVQQIKYGVARIKSAMPRVYELAAGGTAVGTGLNTRIGFAEKVAAKVAELTGLPFITAPNKFEALAAHDALVELSGAMNTVACSLMKIANDIRFLGSGPRSGLGELILPENEPGSSIMPGKVNPTQCEAVTMVAAQVMGNHVAVTIGGSNGHFELNVFKPMIIKNVLNSARLLGDVCISFTDNCVVGIQANTERINKLMSESLMLVTALNPHIGYDKAAKIAKTAHKEGTTLKEAAIKLGFLTSEQFDQWVKPTEMLGPQ</sequence>
<feature type="binding site" evidence="25">
    <location>
        <position position="436"/>
    </location>
    <ligand>
        <name>FAD</name>
        <dbReference type="ChEBI" id="CHEBI:57692"/>
    </ligand>
</feature>
<keyword evidence="9 25" id="KW-0285">Flavoprotein</keyword>
<dbReference type="NCBIfam" id="TIGR01812">
    <property type="entry name" value="sdhA_frdA_Gneg"/>
    <property type="match status" value="1"/>
</dbReference>
<dbReference type="SUPFAM" id="SSF51905">
    <property type="entry name" value="FAD/NAD(P)-binding domain"/>
    <property type="match status" value="1"/>
</dbReference>
<keyword evidence="16 27" id="KW-0472">Membrane</keyword>
<feature type="domain" description="Fumarate lyase N-terminal" evidence="28">
    <location>
        <begin position="713"/>
        <end position="1044"/>
    </location>
</feature>
<evidence type="ECO:0000256" key="26">
    <source>
        <dbReference type="PIRSR" id="PIRSR611281-4"/>
    </source>
</evidence>
<dbReference type="SUPFAM" id="SSF46977">
    <property type="entry name" value="Succinate dehydrogenase/fumarate reductase flavoprotein C-terminal domain"/>
    <property type="match status" value="1"/>
</dbReference>
<dbReference type="GO" id="GO:0008177">
    <property type="term" value="F:succinate dehydrogenase (quinone) activity"/>
    <property type="evidence" value="ECO:0007669"/>
    <property type="project" value="UniProtKB-EC"/>
</dbReference>
<evidence type="ECO:0000256" key="16">
    <source>
        <dbReference type="ARBA" id="ARBA00023136"/>
    </source>
</evidence>
<dbReference type="Gene3D" id="1.20.200.10">
    <property type="entry name" value="Fumarase/aspartase (Central domain)"/>
    <property type="match status" value="1"/>
</dbReference>
<evidence type="ECO:0000256" key="20">
    <source>
        <dbReference type="ARBA" id="ARBA00047404"/>
    </source>
</evidence>
<comment type="similarity">
    <text evidence="6">Belongs to the class-II fumarase/aspartase family. Fumarase subfamily.</text>
</comment>
<dbReference type="FunFam" id="3.90.700.10:FF:000001">
    <property type="entry name" value="Mitochondrial succinate dehydrogenase flavoprotein subunit"/>
    <property type="match status" value="1"/>
</dbReference>
<dbReference type="SUPFAM" id="SSF48557">
    <property type="entry name" value="L-aspartase-like"/>
    <property type="match status" value="1"/>
</dbReference>
<keyword evidence="15" id="KW-0496">Mitochondrion</keyword>
<dbReference type="InterPro" id="IPR037099">
    <property type="entry name" value="Fum_R/Succ_DH_flav-like_C_sf"/>
</dbReference>
<accession>A0A151PHK6</accession>
<feature type="domain" description="Fumarate reductase/succinate dehydrogenase flavoprotein-like C-terminal" evidence="30">
    <location>
        <begin position="508"/>
        <end position="640"/>
    </location>
</feature>
<dbReference type="eggNOG" id="KOG2403">
    <property type="taxonomic scope" value="Eukaryota"/>
</dbReference>
<dbReference type="Gene3D" id="3.50.50.60">
    <property type="entry name" value="FAD/NAD(P)-binding domain"/>
    <property type="match status" value="1"/>
</dbReference>
<evidence type="ECO:0000256" key="22">
    <source>
        <dbReference type="ARBA" id="ARBA00048512"/>
    </source>
</evidence>
<evidence type="ECO:0000256" key="9">
    <source>
        <dbReference type="ARBA" id="ARBA00022630"/>
    </source>
</evidence>
<dbReference type="FunFam" id="3.50.50.60:FF:000482">
    <property type="entry name" value="Succinate dehydrogenase complex, subunit A, flavoprotein (Fp)"/>
    <property type="match status" value="1"/>
</dbReference>
<dbReference type="InterPro" id="IPR036188">
    <property type="entry name" value="FAD/NAD-bd_sf"/>
</dbReference>
<dbReference type="FunFam" id="3.50.50.60:FF:001062">
    <property type="entry name" value="Succinate dehydrogenase complex, subunit A, flavoprotein (Fp)"/>
    <property type="match status" value="1"/>
</dbReference>
<dbReference type="SUPFAM" id="SSF56425">
    <property type="entry name" value="Succinate dehydrogenase/fumarate reductase flavoprotein, catalytic domain"/>
    <property type="match status" value="1"/>
</dbReference>
<dbReference type="InterPro" id="IPR027477">
    <property type="entry name" value="Succ_DH/fumarate_Rdtase_cat_sf"/>
</dbReference>
<comment type="subcellular location">
    <subcellularLocation>
        <location evidence="2 27">Mitochondrion inner membrane</location>
        <topology evidence="2 27">Peripheral membrane protein</topology>
        <orientation evidence="2 27">Matrix side</orientation>
    </subcellularLocation>
</comment>
<comment type="catalytic activity">
    <reaction evidence="21">
        <text>a ubiquinone + succinate = a ubiquinol + fumarate</text>
        <dbReference type="Rhea" id="RHEA:13713"/>
        <dbReference type="Rhea" id="RHEA-COMP:9565"/>
        <dbReference type="Rhea" id="RHEA-COMP:9566"/>
        <dbReference type="ChEBI" id="CHEBI:16389"/>
        <dbReference type="ChEBI" id="CHEBI:17976"/>
        <dbReference type="ChEBI" id="CHEBI:29806"/>
        <dbReference type="ChEBI" id="CHEBI:30031"/>
        <dbReference type="EC" id="1.3.5.1"/>
    </reaction>
</comment>
<evidence type="ECO:0000313" key="32">
    <source>
        <dbReference type="EMBL" id="KYO48483.1"/>
    </source>
</evidence>
<dbReference type="Pfam" id="PF00890">
    <property type="entry name" value="FAD_binding_2"/>
    <property type="match status" value="1"/>
</dbReference>
<evidence type="ECO:0000256" key="8">
    <source>
        <dbReference type="ARBA" id="ARBA00022532"/>
    </source>
</evidence>
<dbReference type="InterPro" id="IPR030664">
    <property type="entry name" value="SdhA/FrdA/AprA"/>
</dbReference>
<comment type="caution">
    <text evidence="32">The sequence shown here is derived from an EMBL/GenBank/DDBJ whole genome shotgun (WGS) entry which is preliminary data.</text>
</comment>
<dbReference type="CDD" id="cd01362">
    <property type="entry name" value="Fumarase_classII"/>
    <property type="match status" value="1"/>
</dbReference>
<dbReference type="Gene3D" id="4.10.80.40">
    <property type="entry name" value="succinate dehydrogenase protein domain"/>
    <property type="match status" value="1"/>
</dbReference>
<evidence type="ECO:0000259" key="29">
    <source>
        <dbReference type="Pfam" id="PF00890"/>
    </source>
</evidence>
<dbReference type="FunFam" id="4.10.80.40:FF:000004">
    <property type="entry name" value="Succinate dehydrogenase [ubiquinone] flavoprotein subunit, mitochondrial"/>
    <property type="match status" value="1"/>
</dbReference>
<feature type="binding site" evidence="24">
    <location>
        <position position="292"/>
    </location>
    <ligand>
        <name>substrate</name>
    </ligand>
</feature>
<feature type="binding site" evidence="25">
    <location>
        <begin position="87"/>
        <end position="102"/>
    </location>
    <ligand>
        <name>FAD</name>
        <dbReference type="ChEBI" id="CHEBI:57692"/>
    </ligand>
</feature>
<dbReference type="GO" id="GO:0006106">
    <property type="term" value="P:fumarate metabolic process"/>
    <property type="evidence" value="ECO:0007669"/>
    <property type="project" value="InterPro"/>
</dbReference>
<evidence type="ECO:0000256" key="17">
    <source>
        <dbReference type="ARBA" id="ARBA00023239"/>
    </source>
</evidence>
<evidence type="ECO:0000256" key="3">
    <source>
        <dbReference type="ARBA" id="ARBA00004788"/>
    </source>
</evidence>
<evidence type="ECO:0000259" key="28">
    <source>
        <dbReference type="Pfam" id="PF00206"/>
    </source>
</evidence>
<evidence type="ECO:0000256" key="23">
    <source>
        <dbReference type="PIRSR" id="PIRSR611281-1"/>
    </source>
</evidence>
<keyword evidence="17" id="KW-0456">Lyase</keyword>
<keyword evidence="12 27" id="KW-0809">Transit peptide</keyword>
<keyword evidence="33" id="KW-1185">Reference proteome</keyword>
<dbReference type="NCBIfam" id="TIGR01816">
    <property type="entry name" value="sdhA_forward"/>
    <property type="match status" value="1"/>
</dbReference>
<keyword evidence="11 25" id="KW-0274">FAD</keyword>